<dbReference type="FunFam" id="1.10.8.1120:FF:000001">
    <property type="entry name" value="Histone RNA hairpin-binding protein-like"/>
    <property type="match status" value="1"/>
</dbReference>
<evidence type="ECO:0000313" key="6">
    <source>
        <dbReference type="Proteomes" id="UP000694559"/>
    </source>
</evidence>
<dbReference type="GO" id="GO:0006398">
    <property type="term" value="P:mRNA 3'-end processing by stem-loop binding and cleavage"/>
    <property type="evidence" value="ECO:0007669"/>
    <property type="project" value="TreeGrafter"/>
</dbReference>
<dbReference type="Gene3D" id="1.10.8.1120">
    <property type="entry name" value="Histone RNA hairpin-binding protein RNA-binding domain"/>
    <property type="match status" value="1"/>
</dbReference>
<dbReference type="PANTHER" id="PTHR17408:SF11">
    <property type="entry name" value="STEM-LOOP BINDING PROTEIN-LIKE"/>
    <property type="match status" value="1"/>
</dbReference>
<reference evidence="5" key="2">
    <citation type="submission" date="2025-09" db="UniProtKB">
        <authorList>
            <consortium name="Ensembl"/>
        </authorList>
    </citation>
    <scope>IDENTIFICATION</scope>
</reference>
<keyword evidence="2" id="KW-0694">RNA-binding</keyword>
<dbReference type="OrthoDB" id="265795at2759"/>
<feature type="domain" description="Histone RNA hairpin-binding protein RNA-binding" evidence="4">
    <location>
        <begin position="39"/>
        <end position="108"/>
    </location>
</feature>
<dbReference type="AlphaFoldDB" id="A0A8C6Y1F5"/>
<sequence length="209" mass="24302">LHVQYSNFFLFSSNRSFQVFSPGVKMVSVGVGTRTYIETDEAVLRRRQKQIDYGKNTIGYQHFVQQVPRMTRQSGIHPCTPNKYKKYSRRSWDMQIKLWRRALHDWDPPGHERETHPTIYFSSQIFSYQKLVNKIHHLAGLLLIIICIVNNHLYCAIFTASSLVTHLQSNAPTLFRNCRPSLQSICTLLGVPYHHGDRVNCQQSCHALQ</sequence>
<dbReference type="GO" id="GO:0071207">
    <property type="term" value="F:histone pre-mRNA stem-loop binding"/>
    <property type="evidence" value="ECO:0007669"/>
    <property type="project" value="TreeGrafter"/>
</dbReference>
<dbReference type="GeneTree" id="ENSGT00940000164705"/>
<dbReference type="InterPro" id="IPR038294">
    <property type="entry name" value="SLBP_RNA_bind_sf"/>
</dbReference>
<evidence type="ECO:0000259" key="4">
    <source>
        <dbReference type="Pfam" id="PF15247"/>
    </source>
</evidence>
<comment type="similarity">
    <text evidence="1">Belongs to the SLBP family.</text>
</comment>
<keyword evidence="3" id="KW-1133">Transmembrane helix</keyword>
<keyword evidence="6" id="KW-1185">Reference proteome</keyword>
<proteinExistence type="inferred from homology"/>
<dbReference type="InterPro" id="IPR026502">
    <property type="entry name" value="SLBP1/SLBP2"/>
</dbReference>
<dbReference type="PANTHER" id="PTHR17408">
    <property type="entry name" value="HISTONE RNA HAIRPIN-BINDING PROTEIN"/>
    <property type="match status" value="1"/>
</dbReference>
<name>A0A8C6Y1F5_NAJNA</name>
<dbReference type="GO" id="GO:0051028">
    <property type="term" value="P:mRNA transport"/>
    <property type="evidence" value="ECO:0007669"/>
    <property type="project" value="TreeGrafter"/>
</dbReference>
<dbReference type="Pfam" id="PF15247">
    <property type="entry name" value="SLBP_RNA_bind"/>
    <property type="match status" value="1"/>
</dbReference>
<evidence type="ECO:0000256" key="3">
    <source>
        <dbReference type="SAM" id="Phobius"/>
    </source>
</evidence>
<dbReference type="GO" id="GO:0071204">
    <property type="term" value="C:histone pre-mRNA 3'end processing complex"/>
    <property type="evidence" value="ECO:0007669"/>
    <property type="project" value="TreeGrafter"/>
</dbReference>
<protein>
    <recommendedName>
        <fullName evidence="4">Histone RNA hairpin-binding protein RNA-binding domain-containing protein</fullName>
    </recommendedName>
</protein>
<evidence type="ECO:0000313" key="5">
    <source>
        <dbReference type="Ensembl" id="ENSNNAP00000022512.1"/>
    </source>
</evidence>
<dbReference type="InterPro" id="IPR029344">
    <property type="entry name" value="SLBP_RNA_bind"/>
</dbReference>
<dbReference type="GO" id="GO:0003729">
    <property type="term" value="F:mRNA binding"/>
    <property type="evidence" value="ECO:0007669"/>
    <property type="project" value="InterPro"/>
</dbReference>
<dbReference type="GO" id="GO:0005737">
    <property type="term" value="C:cytoplasm"/>
    <property type="evidence" value="ECO:0007669"/>
    <property type="project" value="TreeGrafter"/>
</dbReference>
<dbReference type="Proteomes" id="UP000694559">
    <property type="component" value="Unplaced"/>
</dbReference>
<accession>A0A8C6Y1F5</accession>
<keyword evidence="3" id="KW-0472">Membrane</keyword>
<reference evidence="5" key="1">
    <citation type="submission" date="2025-08" db="UniProtKB">
        <authorList>
            <consortium name="Ensembl"/>
        </authorList>
    </citation>
    <scope>IDENTIFICATION</scope>
</reference>
<organism evidence="5 6">
    <name type="scientific">Naja naja</name>
    <name type="common">Indian cobra</name>
    <dbReference type="NCBI Taxonomy" id="35670"/>
    <lineage>
        <taxon>Eukaryota</taxon>
        <taxon>Metazoa</taxon>
        <taxon>Chordata</taxon>
        <taxon>Craniata</taxon>
        <taxon>Vertebrata</taxon>
        <taxon>Euteleostomi</taxon>
        <taxon>Lepidosauria</taxon>
        <taxon>Squamata</taxon>
        <taxon>Bifurcata</taxon>
        <taxon>Unidentata</taxon>
        <taxon>Episquamata</taxon>
        <taxon>Toxicofera</taxon>
        <taxon>Serpentes</taxon>
        <taxon>Colubroidea</taxon>
        <taxon>Elapidae</taxon>
        <taxon>Elapinae</taxon>
        <taxon>Naja</taxon>
    </lineage>
</organism>
<feature type="transmembrane region" description="Helical" evidence="3">
    <location>
        <begin position="138"/>
        <end position="160"/>
    </location>
</feature>
<keyword evidence="3" id="KW-0812">Transmembrane</keyword>
<evidence type="ECO:0000256" key="2">
    <source>
        <dbReference type="ARBA" id="ARBA00022884"/>
    </source>
</evidence>
<dbReference type="Ensembl" id="ENSNNAT00000023591.1">
    <property type="protein sequence ID" value="ENSNNAP00000022512.1"/>
    <property type="gene ID" value="ENSNNAG00000014835.1"/>
</dbReference>
<evidence type="ECO:0000256" key="1">
    <source>
        <dbReference type="ARBA" id="ARBA00006151"/>
    </source>
</evidence>